<accession>A0A1R0XDW8</accession>
<keyword evidence="1" id="KW-0472">Membrane</keyword>
<gene>
    <name evidence="2" type="ORF">BJP51_13035</name>
</gene>
<name>A0A1R0XDW8_9BACL</name>
<evidence type="ECO:0000256" key="1">
    <source>
        <dbReference type="SAM" id="Phobius"/>
    </source>
</evidence>
<keyword evidence="1" id="KW-0812">Transmembrane</keyword>
<reference evidence="2 3" key="1">
    <citation type="submission" date="2016-10" db="EMBL/GenBank/DDBJ databases">
        <title>Paenibacillus species isolates.</title>
        <authorList>
            <person name="Beno S.M."/>
        </authorList>
    </citation>
    <scope>NUCLEOTIDE SEQUENCE [LARGE SCALE GENOMIC DNA]</scope>
    <source>
        <strain evidence="2 3">FSL H7-0604</strain>
    </source>
</reference>
<dbReference type="RefSeq" id="WP_036689366.1">
    <property type="nucleotide sequence ID" value="NZ_MKQK01000048.1"/>
</dbReference>
<dbReference type="Proteomes" id="UP000187465">
    <property type="component" value="Unassembled WGS sequence"/>
</dbReference>
<dbReference type="AlphaFoldDB" id="A0A1R0XDW8"/>
<evidence type="ECO:0000313" key="2">
    <source>
        <dbReference type="EMBL" id="OMD33273.1"/>
    </source>
</evidence>
<dbReference type="EMBL" id="MKQP01000014">
    <property type="protein sequence ID" value="OMD33273.1"/>
    <property type="molecule type" value="Genomic_DNA"/>
</dbReference>
<evidence type="ECO:0000313" key="3">
    <source>
        <dbReference type="Proteomes" id="UP000187465"/>
    </source>
</evidence>
<feature type="transmembrane region" description="Helical" evidence="1">
    <location>
        <begin position="7"/>
        <end position="25"/>
    </location>
</feature>
<organism evidence="2 3">
    <name type="scientific">Paenibacillus odorifer</name>
    <dbReference type="NCBI Taxonomy" id="189426"/>
    <lineage>
        <taxon>Bacteria</taxon>
        <taxon>Bacillati</taxon>
        <taxon>Bacillota</taxon>
        <taxon>Bacilli</taxon>
        <taxon>Bacillales</taxon>
        <taxon>Paenibacillaceae</taxon>
        <taxon>Paenibacillus</taxon>
    </lineage>
</organism>
<feature type="transmembrane region" description="Helical" evidence="1">
    <location>
        <begin position="45"/>
        <end position="62"/>
    </location>
</feature>
<feature type="transmembrane region" description="Helical" evidence="1">
    <location>
        <begin position="74"/>
        <end position="98"/>
    </location>
</feature>
<feature type="transmembrane region" description="Helical" evidence="1">
    <location>
        <begin position="104"/>
        <end position="125"/>
    </location>
</feature>
<comment type="caution">
    <text evidence="2">The sequence shown here is derived from an EMBL/GenBank/DDBJ whole genome shotgun (WGS) entry which is preliminary data.</text>
</comment>
<proteinExistence type="predicted"/>
<sequence>MKMRNSKFLYYLVWIIVGALLLHYGNSLISHYTEEAQKNYQLENTVWITAIVPFVYGIYLALLEGLPKAFIVNWPLLFIVFLPSFLLLMYPILVMYFNISNIEIYKFASIHDGVVFGLVSGMALVKSLTTNR</sequence>
<protein>
    <recommendedName>
        <fullName evidence="4">VanZ-like domain-containing protein</fullName>
    </recommendedName>
</protein>
<evidence type="ECO:0008006" key="4">
    <source>
        <dbReference type="Google" id="ProtNLM"/>
    </source>
</evidence>
<keyword evidence="1" id="KW-1133">Transmembrane helix</keyword>